<feature type="compositionally biased region" description="Polar residues" evidence="1">
    <location>
        <begin position="1"/>
        <end position="19"/>
    </location>
</feature>
<proteinExistence type="predicted"/>
<sequence length="68" mass="7197">MTMNEPVQDGSNESLTSAQIDGIVEQTRGDLAAGHVTDLVEALRQRFTDAGISVTEAQLHSIAGEARS</sequence>
<gene>
    <name evidence="2" type="ORF">EYE40_11100</name>
</gene>
<dbReference type="EMBL" id="SISG01000001">
    <property type="protein sequence ID" value="TBN57896.1"/>
    <property type="molecule type" value="Genomic_DNA"/>
</dbReference>
<dbReference type="RefSeq" id="WP_130982005.1">
    <property type="nucleotide sequence ID" value="NZ_SISG01000001.1"/>
</dbReference>
<organism evidence="2 3">
    <name type="scientific">Glaciihabitans arcticus</name>
    <dbReference type="NCBI Taxonomy" id="2668039"/>
    <lineage>
        <taxon>Bacteria</taxon>
        <taxon>Bacillati</taxon>
        <taxon>Actinomycetota</taxon>
        <taxon>Actinomycetes</taxon>
        <taxon>Micrococcales</taxon>
        <taxon>Microbacteriaceae</taxon>
        <taxon>Glaciihabitans</taxon>
    </lineage>
</organism>
<protein>
    <submittedName>
        <fullName evidence="2">Uncharacterized protein</fullName>
    </submittedName>
</protein>
<keyword evidence="3" id="KW-1185">Reference proteome</keyword>
<evidence type="ECO:0000256" key="1">
    <source>
        <dbReference type="SAM" id="MobiDB-lite"/>
    </source>
</evidence>
<evidence type="ECO:0000313" key="3">
    <source>
        <dbReference type="Proteomes" id="UP000294194"/>
    </source>
</evidence>
<dbReference type="Proteomes" id="UP000294194">
    <property type="component" value="Unassembled WGS sequence"/>
</dbReference>
<feature type="region of interest" description="Disordered" evidence="1">
    <location>
        <begin position="1"/>
        <end position="21"/>
    </location>
</feature>
<reference evidence="3" key="1">
    <citation type="submission" date="2019-02" db="EMBL/GenBank/DDBJ databases">
        <title>Glaciihabitans arcticus sp. nov., a psychrotolerant bacterium isolated from polar soil.</title>
        <authorList>
            <person name="Dahal R.H."/>
        </authorList>
    </citation>
    <scope>NUCLEOTIDE SEQUENCE [LARGE SCALE GENOMIC DNA]</scope>
    <source>
        <strain evidence="3">RP-3-7</strain>
    </source>
</reference>
<comment type="caution">
    <text evidence="2">The sequence shown here is derived from an EMBL/GenBank/DDBJ whole genome shotgun (WGS) entry which is preliminary data.</text>
</comment>
<accession>A0A4Q9GSB9</accession>
<evidence type="ECO:0000313" key="2">
    <source>
        <dbReference type="EMBL" id="TBN57896.1"/>
    </source>
</evidence>
<name>A0A4Q9GSB9_9MICO</name>
<dbReference type="AlphaFoldDB" id="A0A4Q9GSB9"/>